<sequence length="134" mass="15430">MEDYSHIVGDCRIDKLSLDFNSNTITFVMTRYREELEIIEVKFDGVINQDFKIIDKDNIVFGIEETDWNGLKSEFPDLMKWYKHYKSIAPEEKGMISDGTAKCFHIRGTAGLEGYIIAETIKIEKINSANKAQP</sequence>
<protein>
    <submittedName>
        <fullName evidence="1">Uncharacterized protein</fullName>
    </submittedName>
</protein>
<comment type="caution">
    <text evidence="1">The sequence shown here is derived from an EMBL/GenBank/DDBJ whole genome shotgun (WGS) entry which is preliminary data.</text>
</comment>
<keyword evidence="2" id="KW-1185">Reference proteome</keyword>
<evidence type="ECO:0000313" key="1">
    <source>
        <dbReference type="EMBL" id="PVY35625.1"/>
    </source>
</evidence>
<accession>A0A2U1AGW1</accession>
<name>A0A2U1AGW1_9BACT</name>
<dbReference type="Proteomes" id="UP000245466">
    <property type="component" value="Unassembled WGS sequence"/>
</dbReference>
<dbReference type="AlphaFoldDB" id="A0A2U1AGW1"/>
<dbReference type="EMBL" id="QEKI01000033">
    <property type="protein sequence ID" value="PVY35625.1"/>
    <property type="molecule type" value="Genomic_DNA"/>
</dbReference>
<organism evidence="1 2">
    <name type="scientific">Pontibacter virosus</name>
    <dbReference type="NCBI Taxonomy" id="1765052"/>
    <lineage>
        <taxon>Bacteria</taxon>
        <taxon>Pseudomonadati</taxon>
        <taxon>Bacteroidota</taxon>
        <taxon>Cytophagia</taxon>
        <taxon>Cytophagales</taxon>
        <taxon>Hymenobacteraceae</taxon>
        <taxon>Pontibacter</taxon>
    </lineage>
</organism>
<dbReference type="OrthoDB" id="854599at2"/>
<reference evidence="1 2" key="1">
    <citation type="submission" date="2018-04" db="EMBL/GenBank/DDBJ databases">
        <title>Genomic Encyclopedia of Type Strains, Phase IV (KMG-IV): sequencing the most valuable type-strain genomes for metagenomic binning, comparative biology and taxonomic classification.</title>
        <authorList>
            <person name="Goeker M."/>
        </authorList>
    </citation>
    <scope>NUCLEOTIDE SEQUENCE [LARGE SCALE GENOMIC DNA]</scope>
    <source>
        <strain evidence="1 2">DSM 100231</strain>
    </source>
</reference>
<gene>
    <name evidence="1" type="ORF">C8E01_1332</name>
</gene>
<evidence type="ECO:0000313" key="2">
    <source>
        <dbReference type="Proteomes" id="UP000245466"/>
    </source>
</evidence>
<dbReference type="RefSeq" id="WP_116545483.1">
    <property type="nucleotide sequence ID" value="NZ_QEKI01000033.1"/>
</dbReference>
<proteinExistence type="predicted"/>